<evidence type="ECO:0000256" key="1">
    <source>
        <dbReference type="ARBA" id="ARBA00004429"/>
    </source>
</evidence>
<dbReference type="Gene3D" id="1.10.287.950">
    <property type="entry name" value="Methyl-accepting chemotaxis protein"/>
    <property type="match status" value="1"/>
</dbReference>
<dbReference type="SUPFAM" id="SSF58104">
    <property type="entry name" value="Methyl-accepting chemotaxis protein (MCP) signaling domain"/>
    <property type="match status" value="1"/>
</dbReference>
<dbReference type="GO" id="GO:0006935">
    <property type="term" value="P:chemotaxis"/>
    <property type="evidence" value="ECO:0007669"/>
    <property type="project" value="InterPro"/>
</dbReference>
<evidence type="ECO:0000256" key="2">
    <source>
        <dbReference type="ARBA" id="ARBA00022519"/>
    </source>
</evidence>
<dbReference type="PROSITE" id="PS50885">
    <property type="entry name" value="HAMP"/>
    <property type="match status" value="1"/>
</dbReference>
<comment type="subcellular location">
    <subcellularLocation>
        <location evidence="1">Cell inner membrane</location>
        <topology evidence="1">Multi-pass membrane protein</topology>
    </subcellularLocation>
</comment>
<dbReference type="InterPro" id="IPR004089">
    <property type="entry name" value="MCPsignal_dom"/>
</dbReference>
<dbReference type="PROSITE" id="PS50111">
    <property type="entry name" value="CHEMOTAXIS_TRANSDUC_2"/>
    <property type="match status" value="1"/>
</dbReference>
<feature type="coiled-coil region" evidence="6">
    <location>
        <begin position="250"/>
        <end position="284"/>
    </location>
</feature>
<dbReference type="PRINTS" id="PR00260">
    <property type="entry name" value="CHEMTRNSDUCR"/>
</dbReference>
<gene>
    <name evidence="11" type="ORF">SAMN05428998_11549</name>
</gene>
<evidence type="ECO:0000256" key="4">
    <source>
        <dbReference type="ARBA" id="ARBA00029447"/>
    </source>
</evidence>
<keyword evidence="2" id="KW-0997">Cell inner membrane</keyword>
<dbReference type="InterPro" id="IPR000727">
    <property type="entry name" value="T_SNARE_dom"/>
</dbReference>
<dbReference type="InterPro" id="IPR004090">
    <property type="entry name" value="Chemotax_Me-accpt_rcpt"/>
</dbReference>
<feature type="domain" description="Methyl-accepting transducer" evidence="8">
    <location>
        <begin position="288"/>
        <end position="524"/>
    </location>
</feature>
<organism evidence="11 12">
    <name type="scientific">Tistlia consotensis USBA 355</name>
    <dbReference type="NCBI Taxonomy" id="560819"/>
    <lineage>
        <taxon>Bacteria</taxon>
        <taxon>Pseudomonadati</taxon>
        <taxon>Pseudomonadota</taxon>
        <taxon>Alphaproteobacteria</taxon>
        <taxon>Rhodospirillales</taxon>
        <taxon>Rhodovibrionaceae</taxon>
        <taxon>Tistlia</taxon>
    </lineage>
</organism>
<evidence type="ECO:0000313" key="11">
    <source>
        <dbReference type="EMBL" id="SMF43280.1"/>
    </source>
</evidence>
<keyword evidence="7" id="KW-0812">Transmembrane</keyword>
<evidence type="ECO:0000259" key="10">
    <source>
        <dbReference type="PROSITE" id="PS50885"/>
    </source>
</evidence>
<comment type="similarity">
    <text evidence="4">Belongs to the methyl-accepting chemotaxis (MCP) protein family.</text>
</comment>
<keyword evidence="12" id="KW-1185">Reference proteome</keyword>
<dbReference type="AlphaFoldDB" id="A0A1Y6C972"/>
<evidence type="ECO:0000259" key="9">
    <source>
        <dbReference type="PROSITE" id="PS50192"/>
    </source>
</evidence>
<dbReference type="EMBL" id="FWZX01000015">
    <property type="protein sequence ID" value="SMF43280.1"/>
    <property type="molecule type" value="Genomic_DNA"/>
</dbReference>
<evidence type="ECO:0000256" key="5">
    <source>
        <dbReference type="PROSITE-ProRule" id="PRU00284"/>
    </source>
</evidence>
<keyword evidence="7" id="KW-1133">Transmembrane helix</keyword>
<dbReference type="GO" id="GO:0007165">
    <property type="term" value="P:signal transduction"/>
    <property type="evidence" value="ECO:0007669"/>
    <property type="project" value="UniProtKB-KW"/>
</dbReference>
<dbReference type="GO" id="GO:0004888">
    <property type="term" value="F:transmembrane signaling receptor activity"/>
    <property type="evidence" value="ECO:0007669"/>
    <property type="project" value="InterPro"/>
</dbReference>
<dbReference type="GO" id="GO:0005886">
    <property type="term" value="C:plasma membrane"/>
    <property type="evidence" value="ECO:0007669"/>
    <property type="project" value="UniProtKB-SubCell"/>
</dbReference>
<evidence type="ECO:0000256" key="3">
    <source>
        <dbReference type="ARBA" id="ARBA00023224"/>
    </source>
</evidence>
<name>A0A1Y6C972_9PROT</name>
<dbReference type="SMART" id="SM00283">
    <property type="entry name" value="MA"/>
    <property type="match status" value="1"/>
</dbReference>
<keyword evidence="7" id="KW-0472">Membrane</keyword>
<evidence type="ECO:0000259" key="8">
    <source>
        <dbReference type="PROSITE" id="PS50111"/>
    </source>
</evidence>
<proteinExistence type="inferred from homology"/>
<dbReference type="CDD" id="cd06225">
    <property type="entry name" value="HAMP"/>
    <property type="match status" value="1"/>
</dbReference>
<evidence type="ECO:0000256" key="7">
    <source>
        <dbReference type="SAM" id="Phobius"/>
    </source>
</evidence>
<dbReference type="Proteomes" id="UP000192917">
    <property type="component" value="Unassembled WGS sequence"/>
</dbReference>
<dbReference type="PANTHER" id="PTHR32089:SF112">
    <property type="entry name" value="LYSOZYME-LIKE PROTEIN-RELATED"/>
    <property type="match status" value="1"/>
</dbReference>
<sequence length="551" mass="57592">MTEASSPGIRRPRFTVARKLTLAVAVAVVIGFAAVAAVSLLRAQQTLLQQGEDKFLTVTQLVAGNVSGGIRWNKPEAIEEVYRPLTDRPDSAIASLWTFNAAGEVVTHYDSDRLPPMDLGQAAKQSADAKDGVWKAQDGEHIAIAVPAGTDKQGKRLGTLAIAWSTSALDQAVTDAAWQSVLVSLAGVGLLLILLTVTAGRLIGRPLAVITGAMSRLAAGELETEVPERERGDDVGEMARAVQVFKDNALEVQALRQRQQEDEARNAEARRADLLAMAEELEGSIKAVVDGLKGATETMQRHVNAIAEAIEGSARQISAAGSASEEASANVQAVAGAAEELTASIAEIGRQAQESLRMTEEAVTTTNGTNEQIQSLARAAERIGEVVNLISEIAEQTNLLALNATIEAARAGEAGKGFAVVASEVKNLATQTAKATDEISQQIGAIQSETSQSVAAIETVTGIVGKVSEIAGHISGSVSEQSSATDEIVRNISEAAVGTEEVSRNVVGASQVAAETGSAAREMRLASERVAEQSVALDQALGRFLSKLRAA</sequence>
<dbReference type="Pfam" id="PF00015">
    <property type="entry name" value="MCPsignal"/>
    <property type="match status" value="1"/>
</dbReference>
<dbReference type="PROSITE" id="PS50192">
    <property type="entry name" value="T_SNARE"/>
    <property type="match status" value="1"/>
</dbReference>
<reference evidence="11 12" key="1">
    <citation type="submission" date="2017-04" db="EMBL/GenBank/DDBJ databases">
        <authorList>
            <person name="Afonso C.L."/>
            <person name="Miller P.J."/>
            <person name="Scott M.A."/>
            <person name="Spackman E."/>
            <person name="Goraichik I."/>
            <person name="Dimitrov K.M."/>
            <person name="Suarez D.L."/>
            <person name="Swayne D.E."/>
        </authorList>
    </citation>
    <scope>NUCLEOTIDE SEQUENCE [LARGE SCALE GENOMIC DNA]</scope>
    <source>
        <strain evidence="11 12">USBA 355</strain>
    </source>
</reference>
<evidence type="ECO:0000313" key="12">
    <source>
        <dbReference type="Proteomes" id="UP000192917"/>
    </source>
</evidence>
<feature type="domain" description="T-SNARE coiled-coil homology" evidence="9">
    <location>
        <begin position="447"/>
        <end position="509"/>
    </location>
</feature>
<feature type="transmembrane region" description="Helical" evidence="7">
    <location>
        <begin position="20"/>
        <end position="41"/>
    </location>
</feature>
<dbReference type="SMART" id="SM00304">
    <property type="entry name" value="HAMP"/>
    <property type="match status" value="1"/>
</dbReference>
<dbReference type="Gene3D" id="1.10.8.500">
    <property type="entry name" value="HAMP domain in histidine kinase"/>
    <property type="match status" value="1"/>
</dbReference>
<keyword evidence="6" id="KW-0175">Coiled coil</keyword>
<evidence type="ECO:0000256" key="6">
    <source>
        <dbReference type="SAM" id="Coils"/>
    </source>
</evidence>
<protein>
    <submittedName>
        <fullName evidence="11">Methyl-accepting chemotaxis protein</fullName>
    </submittedName>
</protein>
<keyword evidence="2" id="KW-1003">Cell membrane</keyword>
<dbReference type="InterPro" id="IPR003660">
    <property type="entry name" value="HAMP_dom"/>
</dbReference>
<accession>A0A1Y6C972</accession>
<dbReference type="RefSeq" id="WP_085124013.1">
    <property type="nucleotide sequence ID" value="NZ_FWZX01000015.1"/>
</dbReference>
<feature type="transmembrane region" description="Helical" evidence="7">
    <location>
        <begin position="176"/>
        <end position="197"/>
    </location>
</feature>
<dbReference type="STRING" id="560819.SAMN05428998_11549"/>
<dbReference type="Pfam" id="PF00672">
    <property type="entry name" value="HAMP"/>
    <property type="match status" value="1"/>
</dbReference>
<keyword evidence="3 5" id="KW-0807">Transducer</keyword>
<feature type="domain" description="HAMP" evidence="10">
    <location>
        <begin position="201"/>
        <end position="254"/>
    </location>
</feature>
<dbReference type="PANTHER" id="PTHR32089">
    <property type="entry name" value="METHYL-ACCEPTING CHEMOTAXIS PROTEIN MCPB"/>
    <property type="match status" value="1"/>
</dbReference>